<keyword evidence="1" id="KW-0472">Membrane</keyword>
<reference evidence="3 4" key="1">
    <citation type="submission" date="2024-04" db="EMBL/GenBank/DDBJ databases">
        <title>Phyllosticta paracitricarpa is synonymous to the EU quarantine fungus P. citricarpa based on phylogenomic analyses.</title>
        <authorList>
            <consortium name="Lawrence Berkeley National Laboratory"/>
            <person name="Van ingen-buijs V.A."/>
            <person name="Van westerhoven A.C."/>
            <person name="Haridas S."/>
            <person name="Skiadas P."/>
            <person name="Martin F."/>
            <person name="Groenewald J.Z."/>
            <person name="Crous P.W."/>
            <person name="Seidl M.F."/>
        </authorList>
    </citation>
    <scope>NUCLEOTIDE SEQUENCE [LARGE SCALE GENOMIC DNA]</scope>
    <source>
        <strain evidence="3 4">CBS 141358</strain>
    </source>
</reference>
<protein>
    <submittedName>
        <fullName evidence="3">Uncharacterized protein</fullName>
    </submittedName>
</protein>
<evidence type="ECO:0000256" key="1">
    <source>
        <dbReference type="SAM" id="Phobius"/>
    </source>
</evidence>
<proteinExistence type="predicted"/>
<feature type="chain" id="PRO_5045279731" evidence="2">
    <location>
        <begin position="27"/>
        <end position="123"/>
    </location>
</feature>
<keyword evidence="1" id="KW-1133">Transmembrane helix</keyword>
<comment type="caution">
    <text evidence="3">The sequence shown here is derived from an EMBL/GenBank/DDBJ whole genome shotgun (WGS) entry which is preliminary data.</text>
</comment>
<evidence type="ECO:0000313" key="3">
    <source>
        <dbReference type="EMBL" id="KAK7615401.1"/>
    </source>
</evidence>
<gene>
    <name evidence="3" type="ORF">JOL62DRAFT_3143</name>
</gene>
<keyword evidence="1" id="KW-0812">Transmembrane</keyword>
<evidence type="ECO:0000313" key="4">
    <source>
        <dbReference type="Proteomes" id="UP001367316"/>
    </source>
</evidence>
<dbReference type="Proteomes" id="UP001367316">
    <property type="component" value="Unassembled WGS sequence"/>
</dbReference>
<name>A0ABR1NLE6_9PEZI</name>
<organism evidence="3 4">
    <name type="scientific">Phyllosticta paracitricarpa</name>
    <dbReference type="NCBI Taxonomy" id="2016321"/>
    <lineage>
        <taxon>Eukaryota</taxon>
        <taxon>Fungi</taxon>
        <taxon>Dikarya</taxon>
        <taxon>Ascomycota</taxon>
        <taxon>Pezizomycotina</taxon>
        <taxon>Dothideomycetes</taxon>
        <taxon>Dothideomycetes incertae sedis</taxon>
        <taxon>Botryosphaeriales</taxon>
        <taxon>Phyllostictaceae</taxon>
        <taxon>Phyllosticta</taxon>
    </lineage>
</organism>
<feature type="signal peptide" evidence="2">
    <location>
        <begin position="1"/>
        <end position="26"/>
    </location>
</feature>
<keyword evidence="2" id="KW-0732">Signal</keyword>
<accession>A0ABR1NLE6</accession>
<feature type="transmembrane region" description="Helical" evidence="1">
    <location>
        <begin position="98"/>
        <end position="121"/>
    </location>
</feature>
<keyword evidence="4" id="KW-1185">Reference proteome</keyword>
<evidence type="ECO:0000256" key="2">
    <source>
        <dbReference type="SAM" id="SignalP"/>
    </source>
</evidence>
<dbReference type="EMBL" id="JBBPBF010000001">
    <property type="protein sequence ID" value="KAK7615401.1"/>
    <property type="molecule type" value="Genomic_DNA"/>
</dbReference>
<sequence length="123" mass="14348">MMTFCPLPFFLLVLRFHCSFLSLACSLPCHRLSELAVRYLSTYPATHLAALNRRRGGRRGEGEGRASAIMQYNIRHSVRCGTTCYGLFNHGLPFCSRVWILGNFFLFYFIFFWLLLLLLLLMW</sequence>